<dbReference type="AlphaFoldDB" id="A0A3B0SS71"/>
<proteinExistence type="predicted"/>
<evidence type="ECO:0000313" key="1">
    <source>
        <dbReference type="EMBL" id="VAW09221.1"/>
    </source>
</evidence>
<gene>
    <name evidence="1" type="ORF">MNBD_ACTINO01-2150</name>
</gene>
<reference evidence="1" key="1">
    <citation type="submission" date="2018-06" db="EMBL/GenBank/DDBJ databases">
        <authorList>
            <person name="Zhirakovskaya E."/>
        </authorList>
    </citation>
    <scope>NUCLEOTIDE SEQUENCE</scope>
</reference>
<name>A0A3B0SS71_9ZZZZ</name>
<protein>
    <submittedName>
        <fullName evidence="1">Uncharacterized protein</fullName>
    </submittedName>
</protein>
<dbReference type="EMBL" id="UOEI01000696">
    <property type="protein sequence ID" value="VAW09221.1"/>
    <property type="molecule type" value="Genomic_DNA"/>
</dbReference>
<accession>A0A3B0SS71</accession>
<sequence>MEDLINEIQSKTGLSTEKVIEVVTIVADFLKEQLPQDLVEQIASYLGEAAEIATGAAGKATEVTGSATKTASSAAAAATSAAAGAVGMAVDAASSVISKAVGAANGTTDSTEAS</sequence>
<organism evidence="1">
    <name type="scientific">hydrothermal vent metagenome</name>
    <dbReference type="NCBI Taxonomy" id="652676"/>
    <lineage>
        <taxon>unclassified sequences</taxon>
        <taxon>metagenomes</taxon>
        <taxon>ecological metagenomes</taxon>
    </lineage>
</organism>